<dbReference type="Proteomes" id="UP001632038">
    <property type="component" value="Unassembled WGS sequence"/>
</dbReference>
<gene>
    <name evidence="1" type="ORF">CASFOL_031553</name>
</gene>
<dbReference type="AlphaFoldDB" id="A0ABD3C504"/>
<proteinExistence type="predicted"/>
<keyword evidence="2" id="KW-1185">Reference proteome</keyword>
<name>A0ABD3C504_9LAMI</name>
<organism evidence="1 2">
    <name type="scientific">Castilleja foliolosa</name>
    <dbReference type="NCBI Taxonomy" id="1961234"/>
    <lineage>
        <taxon>Eukaryota</taxon>
        <taxon>Viridiplantae</taxon>
        <taxon>Streptophyta</taxon>
        <taxon>Embryophyta</taxon>
        <taxon>Tracheophyta</taxon>
        <taxon>Spermatophyta</taxon>
        <taxon>Magnoliopsida</taxon>
        <taxon>eudicotyledons</taxon>
        <taxon>Gunneridae</taxon>
        <taxon>Pentapetalae</taxon>
        <taxon>asterids</taxon>
        <taxon>lamiids</taxon>
        <taxon>Lamiales</taxon>
        <taxon>Orobanchaceae</taxon>
        <taxon>Pedicularideae</taxon>
        <taxon>Castillejinae</taxon>
        <taxon>Castilleja</taxon>
    </lineage>
</organism>
<evidence type="ECO:0000313" key="1">
    <source>
        <dbReference type="EMBL" id="KAL3624885.1"/>
    </source>
</evidence>
<accession>A0ABD3C504</accession>
<protein>
    <submittedName>
        <fullName evidence="1">Uncharacterized protein</fullName>
    </submittedName>
</protein>
<dbReference type="EMBL" id="JAVIJP010000053">
    <property type="protein sequence ID" value="KAL3624885.1"/>
    <property type="molecule type" value="Genomic_DNA"/>
</dbReference>
<comment type="caution">
    <text evidence="1">The sequence shown here is derived from an EMBL/GenBank/DDBJ whole genome shotgun (WGS) entry which is preliminary data.</text>
</comment>
<reference evidence="2" key="1">
    <citation type="journal article" date="2024" name="IScience">
        <title>Strigolactones Initiate the Formation of Haustorium-like Structures in Castilleja.</title>
        <authorList>
            <person name="Buerger M."/>
            <person name="Peterson D."/>
            <person name="Chory J."/>
        </authorList>
    </citation>
    <scope>NUCLEOTIDE SEQUENCE [LARGE SCALE GENOMIC DNA]</scope>
</reference>
<evidence type="ECO:0000313" key="2">
    <source>
        <dbReference type="Proteomes" id="UP001632038"/>
    </source>
</evidence>
<sequence length="92" mass="10464">MLRAKLEASSLTKHLKEGSPSLAAALGFCSFSSRLSFVLTHWNDIGRPAFDRTIQEGAIKQKYEVEKWVRPHLETMKTVTSQIAFLFIDFSF</sequence>